<dbReference type="EMBL" id="JAATIS010004040">
    <property type="protein sequence ID" value="KAG2463058.1"/>
    <property type="molecule type" value="Genomic_DNA"/>
</dbReference>
<dbReference type="InterPro" id="IPR018338">
    <property type="entry name" value="Carbonic_anhydrase_a-class_CS"/>
</dbReference>
<keyword evidence="11" id="KW-1185">Reference proteome</keyword>
<feature type="region of interest" description="Disordered" evidence="8">
    <location>
        <begin position="278"/>
        <end position="300"/>
    </location>
</feature>
<dbReference type="Proteomes" id="UP000886611">
    <property type="component" value="Unassembled WGS sequence"/>
</dbReference>
<gene>
    <name evidence="10" type="primary">Ca14</name>
    <name evidence="10" type="ORF">GTO96_0001279</name>
</gene>
<dbReference type="FunFam" id="3.10.200.10:FF:000003">
    <property type="entry name" value="Carbonic anhydrase 12"/>
    <property type="match status" value="1"/>
</dbReference>
<keyword evidence="5" id="KW-0325">Glycoprotein</keyword>
<protein>
    <recommendedName>
        <fullName evidence="2 7">Carbonic anhydrase</fullName>
        <ecNumber evidence="2 7">4.2.1.1</ecNumber>
    </recommendedName>
</protein>
<keyword evidence="4 7" id="KW-0862">Zinc</keyword>
<evidence type="ECO:0000256" key="2">
    <source>
        <dbReference type="ARBA" id="ARBA00012925"/>
    </source>
</evidence>
<organism evidence="10 11">
    <name type="scientific">Polypterus senegalus</name>
    <name type="common">Senegal bichir</name>
    <dbReference type="NCBI Taxonomy" id="55291"/>
    <lineage>
        <taxon>Eukaryota</taxon>
        <taxon>Metazoa</taxon>
        <taxon>Chordata</taxon>
        <taxon>Craniata</taxon>
        <taxon>Vertebrata</taxon>
        <taxon>Euteleostomi</taxon>
        <taxon>Actinopterygii</taxon>
        <taxon>Polypteriformes</taxon>
        <taxon>Polypteridae</taxon>
        <taxon>Polypterus</taxon>
    </lineage>
</organism>
<evidence type="ECO:0000259" key="9">
    <source>
        <dbReference type="PROSITE" id="PS51144"/>
    </source>
</evidence>
<feature type="region of interest" description="Disordered" evidence="8">
    <location>
        <begin position="1"/>
        <end position="20"/>
    </location>
</feature>
<evidence type="ECO:0000256" key="5">
    <source>
        <dbReference type="ARBA" id="ARBA00023180"/>
    </source>
</evidence>
<evidence type="ECO:0000256" key="3">
    <source>
        <dbReference type="ARBA" id="ARBA00022723"/>
    </source>
</evidence>
<evidence type="ECO:0000256" key="8">
    <source>
        <dbReference type="SAM" id="MobiDB-lite"/>
    </source>
</evidence>
<dbReference type="SMART" id="SM01057">
    <property type="entry name" value="Carb_anhydrase"/>
    <property type="match status" value="1"/>
</dbReference>
<dbReference type="PROSITE" id="PS00162">
    <property type="entry name" value="ALPHA_CA_1"/>
    <property type="match status" value="1"/>
</dbReference>
<dbReference type="GO" id="GO:0004089">
    <property type="term" value="F:carbonate dehydratase activity"/>
    <property type="evidence" value="ECO:0007669"/>
    <property type="project" value="UniProtKB-UniRule"/>
</dbReference>
<evidence type="ECO:0000256" key="4">
    <source>
        <dbReference type="ARBA" id="ARBA00022833"/>
    </source>
</evidence>
<sequence length="313" mass="34685">MYPDCGRNAQSPINIETHSTKYDPSLQPIKPLGYDSKLGEYFNLSNNGHTVVMSLPNYMSLEGLPKKYTAVQLHLHWGGRGTQEGSEHQLNGKAYLAELHVVHFNSESYPSFTVAKEKADGLAVLGILIEEGENANPAYEHILKNLIYIQHSGDYVSLHSFDVHELLPKQMDKYFRYNGSLTTPPCSQTVLWTVFAQSVQLSRQQMEVLQSSLYSSEEGILPAVPLVDNFRMPQPLNGRTVFVSFTEGYAGKVDSGQVGEHGVVQLIAAPTTQRNSLGSQFAAPKADMQSSPTPKTPSLKRPAVQEMTIYLLQ</sequence>
<dbReference type="GO" id="GO:0005886">
    <property type="term" value="C:plasma membrane"/>
    <property type="evidence" value="ECO:0007669"/>
    <property type="project" value="TreeGrafter"/>
</dbReference>
<proteinExistence type="inferred from homology"/>
<reference evidence="10 11" key="1">
    <citation type="journal article" date="2021" name="Cell">
        <title>Tracing the genetic footprints of vertebrate landing in non-teleost ray-finned fishes.</title>
        <authorList>
            <person name="Bi X."/>
            <person name="Wang K."/>
            <person name="Yang L."/>
            <person name="Pan H."/>
            <person name="Jiang H."/>
            <person name="Wei Q."/>
            <person name="Fang M."/>
            <person name="Yu H."/>
            <person name="Zhu C."/>
            <person name="Cai Y."/>
            <person name="He Y."/>
            <person name="Gan X."/>
            <person name="Zeng H."/>
            <person name="Yu D."/>
            <person name="Zhu Y."/>
            <person name="Jiang H."/>
            <person name="Qiu Q."/>
            <person name="Yang H."/>
            <person name="Zhang Y.E."/>
            <person name="Wang W."/>
            <person name="Zhu M."/>
            <person name="He S."/>
            <person name="Zhang G."/>
        </authorList>
    </citation>
    <scope>NUCLEOTIDE SEQUENCE [LARGE SCALE GENOMIC DNA]</scope>
    <source>
        <strain evidence="10">Bchr_013</strain>
    </source>
</reference>
<comment type="function">
    <text evidence="7">Reversible hydration of carbon dioxide.</text>
</comment>
<dbReference type="AlphaFoldDB" id="A0A8X7X865"/>
<name>A0A8X7X865_POLSE</name>
<comment type="similarity">
    <text evidence="1 7">Belongs to the alpha-carbonic anhydrase family.</text>
</comment>
<evidence type="ECO:0000256" key="7">
    <source>
        <dbReference type="RuleBase" id="RU367011"/>
    </source>
</evidence>
<feature type="domain" description="Alpha-carbonic anhydrase" evidence="9">
    <location>
        <begin position="1"/>
        <end position="245"/>
    </location>
</feature>
<dbReference type="InterPro" id="IPR023561">
    <property type="entry name" value="Carbonic_anhydrase_a-class"/>
</dbReference>
<evidence type="ECO:0000313" key="11">
    <source>
        <dbReference type="Proteomes" id="UP000886611"/>
    </source>
</evidence>
<dbReference type="InterPro" id="IPR001148">
    <property type="entry name" value="CA_dom"/>
</dbReference>
<dbReference type="EC" id="4.2.1.1" evidence="2 7"/>
<dbReference type="PANTHER" id="PTHR18952">
    <property type="entry name" value="CARBONIC ANHYDRASE"/>
    <property type="match status" value="1"/>
</dbReference>
<dbReference type="GO" id="GO:0008270">
    <property type="term" value="F:zinc ion binding"/>
    <property type="evidence" value="ECO:0007669"/>
    <property type="project" value="UniProtKB-UniRule"/>
</dbReference>
<evidence type="ECO:0000256" key="6">
    <source>
        <dbReference type="ARBA" id="ARBA00023239"/>
    </source>
</evidence>
<keyword evidence="3 7" id="KW-0479">Metal-binding</keyword>
<dbReference type="Gene3D" id="3.10.200.10">
    <property type="entry name" value="Alpha carbonic anhydrase"/>
    <property type="match status" value="1"/>
</dbReference>
<feature type="compositionally biased region" description="Polar residues" evidence="8">
    <location>
        <begin position="8"/>
        <end position="17"/>
    </location>
</feature>
<feature type="non-terminal residue" evidence="10">
    <location>
        <position position="1"/>
    </location>
</feature>
<keyword evidence="6 7" id="KW-0456">Lyase</keyword>
<dbReference type="Pfam" id="PF00194">
    <property type="entry name" value="Carb_anhydrase"/>
    <property type="match status" value="1"/>
</dbReference>
<evidence type="ECO:0000256" key="1">
    <source>
        <dbReference type="ARBA" id="ARBA00010718"/>
    </source>
</evidence>
<feature type="non-terminal residue" evidence="10">
    <location>
        <position position="313"/>
    </location>
</feature>
<comment type="catalytic activity">
    <reaction evidence="7">
        <text>hydrogencarbonate + H(+) = CO2 + H2O</text>
        <dbReference type="Rhea" id="RHEA:10748"/>
        <dbReference type="ChEBI" id="CHEBI:15377"/>
        <dbReference type="ChEBI" id="CHEBI:15378"/>
        <dbReference type="ChEBI" id="CHEBI:16526"/>
        <dbReference type="ChEBI" id="CHEBI:17544"/>
        <dbReference type="EC" id="4.2.1.1"/>
    </reaction>
</comment>
<comment type="cofactor">
    <cofactor evidence="7">
        <name>Zn(2+)</name>
        <dbReference type="ChEBI" id="CHEBI:29105"/>
    </cofactor>
</comment>
<dbReference type="InterPro" id="IPR036398">
    <property type="entry name" value="CA_dom_sf"/>
</dbReference>
<evidence type="ECO:0000313" key="10">
    <source>
        <dbReference type="EMBL" id="KAG2463058.1"/>
    </source>
</evidence>
<comment type="caution">
    <text evidence="10">The sequence shown here is derived from an EMBL/GenBank/DDBJ whole genome shotgun (WGS) entry which is preliminary data.</text>
</comment>
<dbReference type="SUPFAM" id="SSF51069">
    <property type="entry name" value="Carbonic anhydrase"/>
    <property type="match status" value="1"/>
</dbReference>
<dbReference type="PROSITE" id="PS51144">
    <property type="entry name" value="ALPHA_CA_2"/>
    <property type="match status" value="1"/>
</dbReference>
<dbReference type="PANTHER" id="PTHR18952:SF84">
    <property type="entry name" value="CARBONIC ANHYDRASE 14"/>
    <property type="match status" value="1"/>
</dbReference>
<accession>A0A8X7X865</accession>